<dbReference type="Proteomes" id="UP000216339">
    <property type="component" value="Unassembled WGS sequence"/>
</dbReference>
<dbReference type="Gene3D" id="1.20.120.530">
    <property type="entry name" value="GntR ligand-binding domain-like"/>
    <property type="match status" value="1"/>
</dbReference>
<keyword evidence="6" id="KW-1185">Reference proteome</keyword>
<dbReference type="EMBL" id="MQWD01000001">
    <property type="protein sequence ID" value="PAP75890.1"/>
    <property type="molecule type" value="Genomic_DNA"/>
</dbReference>
<dbReference type="PANTHER" id="PTHR43537:SF5">
    <property type="entry name" value="UXU OPERON TRANSCRIPTIONAL REGULATOR"/>
    <property type="match status" value="1"/>
</dbReference>
<keyword evidence="3" id="KW-0804">Transcription</keyword>
<dbReference type="InterPro" id="IPR036390">
    <property type="entry name" value="WH_DNA-bd_sf"/>
</dbReference>
<dbReference type="PANTHER" id="PTHR43537">
    <property type="entry name" value="TRANSCRIPTIONAL REGULATOR, GNTR FAMILY"/>
    <property type="match status" value="1"/>
</dbReference>
<evidence type="ECO:0000313" key="6">
    <source>
        <dbReference type="Proteomes" id="UP000216339"/>
    </source>
</evidence>
<dbReference type="RefSeq" id="WP_095509534.1">
    <property type="nucleotide sequence ID" value="NZ_MQWD01000001.1"/>
</dbReference>
<dbReference type="GO" id="GO:0003677">
    <property type="term" value="F:DNA binding"/>
    <property type="evidence" value="ECO:0007669"/>
    <property type="project" value="UniProtKB-KW"/>
</dbReference>
<reference evidence="5 6" key="1">
    <citation type="submission" date="2016-11" db="EMBL/GenBank/DDBJ databases">
        <title>Study of marine rhodopsin-containing bacteria.</title>
        <authorList>
            <person name="Yoshizawa S."/>
            <person name="Kumagai Y."/>
            <person name="Kogure K."/>
        </authorList>
    </citation>
    <scope>NUCLEOTIDE SEQUENCE [LARGE SCALE GENOMIC DNA]</scope>
    <source>
        <strain evidence="5 6">SAORIC-28</strain>
    </source>
</reference>
<evidence type="ECO:0000256" key="2">
    <source>
        <dbReference type="ARBA" id="ARBA00023125"/>
    </source>
</evidence>
<gene>
    <name evidence="5" type="ORF">BSZ37_05270</name>
</gene>
<comment type="caution">
    <text evidence="5">The sequence shown here is derived from an EMBL/GenBank/DDBJ whole genome shotgun (WGS) entry which is preliminary data.</text>
</comment>
<evidence type="ECO:0000256" key="1">
    <source>
        <dbReference type="ARBA" id="ARBA00023015"/>
    </source>
</evidence>
<dbReference type="PRINTS" id="PR00035">
    <property type="entry name" value="HTHGNTR"/>
</dbReference>
<dbReference type="GO" id="GO:0003700">
    <property type="term" value="F:DNA-binding transcription factor activity"/>
    <property type="evidence" value="ECO:0007669"/>
    <property type="project" value="InterPro"/>
</dbReference>
<keyword evidence="2" id="KW-0238">DNA-binding</keyword>
<dbReference type="PROSITE" id="PS50949">
    <property type="entry name" value="HTH_GNTR"/>
    <property type="match status" value="1"/>
</dbReference>
<sequence>MSGTRFKSVGKPELLSQTVETAIEEAIRSGDLAEGEKLPSEMELCSQFGVSRTAMREALRMLSARGLLRIEKGRGTFVRRLSADSVVTPMELYLHMHSGTDHALHVVGARQLIEPPIAAAAALHHTEEDAEKLRANMAELAGATDDREALTRLDMAFHLLIAEAAHNPVLPLFVRPIQMLMPAIKADVYEVVGDAHSAAVHWHTKVLDAILGRDAEAAETAMKQHLEIAREHVESALGRRVQAA</sequence>
<dbReference type="SMART" id="SM00895">
    <property type="entry name" value="FCD"/>
    <property type="match status" value="1"/>
</dbReference>
<keyword evidence="1" id="KW-0805">Transcription regulation</keyword>
<dbReference type="Pfam" id="PF00392">
    <property type="entry name" value="GntR"/>
    <property type="match status" value="1"/>
</dbReference>
<dbReference type="Pfam" id="PF07729">
    <property type="entry name" value="FCD"/>
    <property type="match status" value="1"/>
</dbReference>
<dbReference type="InterPro" id="IPR000524">
    <property type="entry name" value="Tscrpt_reg_HTH_GntR"/>
</dbReference>
<name>A0A271IXP0_9BACT</name>
<dbReference type="SUPFAM" id="SSF46785">
    <property type="entry name" value="Winged helix' DNA-binding domain"/>
    <property type="match status" value="1"/>
</dbReference>
<dbReference type="OrthoDB" id="9799482at2"/>
<feature type="domain" description="HTH gntR-type" evidence="4">
    <location>
        <begin position="13"/>
        <end position="81"/>
    </location>
</feature>
<dbReference type="CDD" id="cd07377">
    <property type="entry name" value="WHTH_GntR"/>
    <property type="match status" value="1"/>
</dbReference>
<dbReference type="InterPro" id="IPR008920">
    <property type="entry name" value="TF_FadR/GntR_C"/>
</dbReference>
<dbReference type="InterPro" id="IPR036388">
    <property type="entry name" value="WH-like_DNA-bd_sf"/>
</dbReference>
<dbReference type="Gene3D" id="1.10.10.10">
    <property type="entry name" value="Winged helix-like DNA-binding domain superfamily/Winged helix DNA-binding domain"/>
    <property type="match status" value="1"/>
</dbReference>
<organism evidence="5 6">
    <name type="scientific">Rubrivirga marina</name>
    <dbReference type="NCBI Taxonomy" id="1196024"/>
    <lineage>
        <taxon>Bacteria</taxon>
        <taxon>Pseudomonadati</taxon>
        <taxon>Rhodothermota</taxon>
        <taxon>Rhodothermia</taxon>
        <taxon>Rhodothermales</taxon>
        <taxon>Rubricoccaceae</taxon>
        <taxon>Rubrivirga</taxon>
    </lineage>
</organism>
<evidence type="ECO:0000256" key="3">
    <source>
        <dbReference type="ARBA" id="ARBA00023163"/>
    </source>
</evidence>
<evidence type="ECO:0000259" key="4">
    <source>
        <dbReference type="PROSITE" id="PS50949"/>
    </source>
</evidence>
<evidence type="ECO:0000313" key="5">
    <source>
        <dbReference type="EMBL" id="PAP75890.1"/>
    </source>
</evidence>
<accession>A0A271IXP0</accession>
<protein>
    <recommendedName>
        <fullName evidence="4">HTH gntR-type domain-containing protein</fullName>
    </recommendedName>
</protein>
<proteinExistence type="predicted"/>
<dbReference type="InterPro" id="IPR011711">
    <property type="entry name" value="GntR_C"/>
</dbReference>
<dbReference type="AlphaFoldDB" id="A0A271IXP0"/>
<dbReference type="SUPFAM" id="SSF48008">
    <property type="entry name" value="GntR ligand-binding domain-like"/>
    <property type="match status" value="1"/>
</dbReference>
<dbReference type="SMART" id="SM00345">
    <property type="entry name" value="HTH_GNTR"/>
    <property type="match status" value="1"/>
</dbReference>